<name>B8MI68_TALSN</name>
<dbReference type="InParanoid" id="B8MI68"/>
<evidence type="ECO:0000313" key="1">
    <source>
        <dbReference type="EMBL" id="EED17230.1"/>
    </source>
</evidence>
<dbReference type="RefSeq" id="XP_002484464.1">
    <property type="nucleotide sequence ID" value="XM_002484419.1"/>
</dbReference>
<evidence type="ECO:0000313" key="2">
    <source>
        <dbReference type="Proteomes" id="UP000001745"/>
    </source>
</evidence>
<dbReference type="STRING" id="441959.B8MI68"/>
<dbReference type="HOGENOM" id="CLU_1462271_0_0_1"/>
<organism evidence="1 2">
    <name type="scientific">Talaromyces stipitatus (strain ATCC 10500 / CBS 375.48 / QM 6759 / NRRL 1006)</name>
    <name type="common">Penicillium stipitatum</name>
    <dbReference type="NCBI Taxonomy" id="441959"/>
    <lineage>
        <taxon>Eukaryota</taxon>
        <taxon>Fungi</taxon>
        <taxon>Dikarya</taxon>
        <taxon>Ascomycota</taxon>
        <taxon>Pezizomycotina</taxon>
        <taxon>Eurotiomycetes</taxon>
        <taxon>Eurotiomycetidae</taxon>
        <taxon>Eurotiales</taxon>
        <taxon>Trichocomaceae</taxon>
        <taxon>Talaromyces</taxon>
        <taxon>Talaromyces sect. Talaromyces</taxon>
    </lineage>
</organism>
<reference evidence="2" key="1">
    <citation type="journal article" date="2015" name="Genome Announc.">
        <title>Genome sequence of the AIDS-associated pathogen Penicillium marneffei (ATCC18224) and its near taxonomic relative Talaromyces stipitatus (ATCC10500).</title>
        <authorList>
            <person name="Nierman W.C."/>
            <person name="Fedorova-Abrams N.D."/>
            <person name="Andrianopoulos A."/>
        </authorList>
    </citation>
    <scope>NUCLEOTIDE SEQUENCE [LARGE SCALE GENOMIC DNA]</scope>
    <source>
        <strain evidence="2">ATCC 10500 / CBS 375.48 / QM 6759 / NRRL 1006</strain>
    </source>
</reference>
<dbReference type="EMBL" id="EQ962656">
    <property type="protein sequence ID" value="EED17230.1"/>
    <property type="molecule type" value="Genomic_DNA"/>
</dbReference>
<dbReference type="GeneID" id="8107121"/>
<accession>B8MI68</accession>
<dbReference type="Proteomes" id="UP000001745">
    <property type="component" value="Unassembled WGS sequence"/>
</dbReference>
<protein>
    <submittedName>
        <fullName evidence="1">Uncharacterized protein</fullName>
    </submittedName>
</protein>
<gene>
    <name evidence="1" type="ORF">TSTA_022840</name>
</gene>
<dbReference type="VEuPathDB" id="FungiDB:TSTA_022840"/>
<dbReference type="PhylomeDB" id="B8MI68"/>
<dbReference type="AlphaFoldDB" id="B8MI68"/>
<sequence>MAEIDGLIANGTFKIMHCDNLDLRDVRIFNSRLVNKIKGKNEKLYKKSRLIIQGYNNAGKTSILIQAPTIQCASQRLIMSLIATLILMGMVINLCDITQAHTQSKSKLQRLIVTNLPAKIRDKYPPDSLLLMEGALYGIPEASMKTSTYDPCLLMTTKGKKNFSLVDIQMDDTLLILTESFAGEE</sequence>
<dbReference type="OrthoDB" id="4368291at2759"/>
<proteinExistence type="predicted"/>
<dbReference type="eggNOG" id="KOG0017">
    <property type="taxonomic scope" value="Eukaryota"/>
</dbReference>
<keyword evidence="2" id="KW-1185">Reference proteome</keyword>